<sequence>MKKTKQERKYIHVYTETEKKQELKTKDVFRTQGHFPSPNNVRSSRWTLRHIICFIMDSTQALHSRGNDNTKINIWKLEQPGDDGHKILCPVTIGSVLFTNCFGESVIIIVLSVTA</sequence>
<evidence type="ECO:0000313" key="1">
    <source>
        <dbReference type="EMBL" id="GFS04013.1"/>
    </source>
</evidence>
<dbReference type="EMBL" id="BMAT01009322">
    <property type="protein sequence ID" value="GFS04013.1"/>
    <property type="molecule type" value="Genomic_DNA"/>
</dbReference>
<dbReference type="Proteomes" id="UP000762676">
    <property type="component" value="Unassembled WGS sequence"/>
</dbReference>
<protein>
    <submittedName>
        <fullName evidence="1">Uncharacterized protein</fullName>
    </submittedName>
</protein>
<accession>A0AAV4I395</accession>
<organism evidence="1 2">
    <name type="scientific">Elysia marginata</name>
    <dbReference type="NCBI Taxonomy" id="1093978"/>
    <lineage>
        <taxon>Eukaryota</taxon>
        <taxon>Metazoa</taxon>
        <taxon>Spiralia</taxon>
        <taxon>Lophotrochozoa</taxon>
        <taxon>Mollusca</taxon>
        <taxon>Gastropoda</taxon>
        <taxon>Heterobranchia</taxon>
        <taxon>Euthyneura</taxon>
        <taxon>Panpulmonata</taxon>
        <taxon>Sacoglossa</taxon>
        <taxon>Placobranchoidea</taxon>
        <taxon>Plakobranchidae</taxon>
        <taxon>Elysia</taxon>
    </lineage>
</organism>
<name>A0AAV4I395_9GAST</name>
<reference evidence="1 2" key="1">
    <citation type="journal article" date="2021" name="Elife">
        <title>Chloroplast acquisition without the gene transfer in kleptoplastic sea slugs, Plakobranchus ocellatus.</title>
        <authorList>
            <person name="Maeda T."/>
            <person name="Takahashi S."/>
            <person name="Yoshida T."/>
            <person name="Shimamura S."/>
            <person name="Takaki Y."/>
            <person name="Nagai Y."/>
            <person name="Toyoda A."/>
            <person name="Suzuki Y."/>
            <person name="Arimoto A."/>
            <person name="Ishii H."/>
            <person name="Satoh N."/>
            <person name="Nishiyama T."/>
            <person name="Hasebe M."/>
            <person name="Maruyama T."/>
            <person name="Minagawa J."/>
            <person name="Obokata J."/>
            <person name="Shigenobu S."/>
        </authorList>
    </citation>
    <scope>NUCLEOTIDE SEQUENCE [LARGE SCALE GENOMIC DNA]</scope>
</reference>
<keyword evidence="2" id="KW-1185">Reference proteome</keyword>
<gene>
    <name evidence="1" type="ORF">ElyMa_004645900</name>
</gene>
<evidence type="ECO:0000313" key="2">
    <source>
        <dbReference type="Proteomes" id="UP000762676"/>
    </source>
</evidence>
<dbReference type="AlphaFoldDB" id="A0AAV4I395"/>
<comment type="caution">
    <text evidence="1">The sequence shown here is derived from an EMBL/GenBank/DDBJ whole genome shotgun (WGS) entry which is preliminary data.</text>
</comment>
<proteinExistence type="predicted"/>